<keyword evidence="4" id="KW-1185">Reference proteome</keyword>
<evidence type="ECO:0000313" key="3">
    <source>
        <dbReference type="EMBL" id="KIJ32113.1"/>
    </source>
</evidence>
<dbReference type="EMBL" id="KN837232">
    <property type="protein sequence ID" value="KIJ32113.1"/>
    <property type="molecule type" value="Genomic_DNA"/>
</dbReference>
<evidence type="ECO:0000313" key="4">
    <source>
        <dbReference type="Proteomes" id="UP000054279"/>
    </source>
</evidence>
<reference evidence="3 4" key="1">
    <citation type="submission" date="2014-06" db="EMBL/GenBank/DDBJ databases">
        <title>Evolutionary Origins and Diversification of the Mycorrhizal Mutualists.</title>
        <authorList>
            <consortium name="DOE Joint Genome Institute"/>
            <consortium name="Mycorrhizal Genomics Consortium"/>
            <person name="Kohler A."/>
            <person name="Kuo A."/>
            <person name="Nagy L.G."/>
            <person name="Floudas D."/>
            <person name="Copeland A."/>
            <person name="Barry K.W."/>
            <person name="Cichocki N."/>
            <person name="Veneault-Fourrey C."/>
            <person name="LaButti K."/>
            <person name="Lindquist E.A."/>
            <person name="Lipzen A."/>
            <person name="Lundell T."/>
            <person name="Morin E."/>
            <person name="Murat C."/>
            <person name="Riley R."/>
            <person name="Ohm R."/>
            <person name="Sun H."/>
            <person name="Tunlid A."/>
            <person name="Henrissat B."/>
            <person name="Grigoriev I.V."/>
            <person name="Hibbett D.S."/>
            <person name="Martin F."/>
        </authorList>
    </citation>
    <scope>NUCLEOTIDE SEQUENCE [LARGE SCALE GENOMIC DNA]</scope>
    <source>
        <strain evidence="3 4">SS14</strain>
    </source>
</reference>
<feature type="domain" description="C2H2-type" evidence="2">
    <location>
        <begin position="78"/>
        <end position="98"/>
    </location>
</feature>
<accession>A0A0C9TPT2</accession>
<name>A0A0C9TPT2_SPHS4</name>
<gene>
    <name evidence="3" type="ORF">M422DRAFT_266202</name>
</gene>
<protein>
    <recommendedName>
        <fullName evidence="2">C2H2-type domain-containing protein</fullName>
    </recommendedName>
</protein>
<evidence type="ECO:0000259" key="2">
    <source>
        <dbReference type="PROSITE" id="PS00028"/>
    </source>
</evidence>
<feature type="non-terminal residue" evidence="3">
    <location>
        <position position="310"/>
    </location>
</feature>
<dbReference type="PROSITE" id="PS00028">
    <property type="entry name" value="ZINC_FINGER_C2H2_1"/>
    <property type="match status" value="1"/>
</dbReference>
<sequence length="310" mass="32914">NSEKKRKARDEDVEKSNDLVDLVASGLEGDELRKSYNNAKPNKRAKVTTQPKGKATASTSRLPPLVHQSSMASGTYPCVSCSAPLEVNDSLCQHCALHALSFISVTPTLPLPQGSTPAVSYNSADLSPSSSFTGSPTDSFTDSPASMSFSGSLTFSTFASPSVSPTSTSFDSPDSDFPSPLTPDAHDTFFTPGSSPNPQSVYLSQDIYFPPVDAYNLGMGMPNASFKLAPAPSATPLQPQASFNDLSYDFDFNAPLEAQQSFAALGAPRERFLMDLNAGFEAQAFTADTIGHDAWMNQFLNVPGLDAPSL</sequence>
<feature type="region of interest" description="Disordered" evidence="1">
    <location>
        <begin position="114"/>
        <end position="138"/>
    </location>
</feature>
<dbReference type="InterPro" id="IPR013087">
    <property type="entry name" value="Znf_C2H2_type"/>
</dbReference>
<evidence type="ECO:0000256" key="1">
    <source>
        <dbReference type="SAM" id="MobiDB-lite"/>
    </source>
</evidence>
<organism evidence="3 4">
    <name type="scientific">Sphaerobolus stellatus (strain SS14)</name>
    <dbReference type="NCBI Taxonomy" id="990650"/>
    <lineage>
        <taxon>Eukaryota</taxon>
        <taxon>Fungi</taxon>
        <taxon>Dikarya</taxon>
        <taxon>Basidiomycota</taxon>
        <taxon>Agaricomycotina</taxon>
        <taxon>Agaricomycetes</taxon>
        <taxon>Phallomycetidae</taxon>
        <taxon>Geastrales</taxon>
        <taxon>Sphaerobolaceae</taxon>
        <taxon>Sphaerobolus</taxon>
    </lineage>
</organism>
<dbReference type="Proteomes" id="UP000054279">
    <property type="component" value="Unassembled WGS sequence"/>
</dbReference>
<feature type="compositionally biased region" description="Polar residues" evidence="1">
    <location>
        <begin position="47"/>
        <end position="60"/>
    </location>
</feature>
<dbReference type="HOGENOM" id="CLU_078131_0_0_1"/>
<proteinExistence type="predicted"/>
<feature type="region of interest" description="Disordered" evidence="1">
    <location>
        <begin position="32"/>
        <end position="60"/>
    </location>
</feature>
<dbReference type="AlphaFoldDB" id="A0A0C9TPT2"/>